<dbReference type="InterPro" id="IPR000742">
    <property type="entry name" value="EGF"/>
</dbReference>
<feature type="compositionally biased region" description="Polar residues" evidence="1">
    <location>
        <begin position="191"/>
        <end position="204"/>
    </location>
</feature>
<feature type="signal peptide" evidence="3">
    <location>
        <begin position="1"/>
        <end position="26"/>
    </location>
</feature>
<accession>A0ABY7GAG9</accession>
<evidence type="ECO:0000259" key="5">
    <source>
        <dbReference type="PROSITE" id="PS01186"/>
    </source>
</evidence>
<keyword evidence="2" id="KW-1133">Transmembrane helix</keyword>
<keyword evidence="7" id="KW-1185">Reference proteome</keyword>
<dbReference type="EMBL" id="CP111028">
    <property type="protein sequence ID" value="WAR31125.1"/>
    <property type="molecule type" value="Genomic_DNA"/>
</dbReference>
<protein>
    <recommendedName>
        <fullName evidence="4 5">EGF-like domain-containing protein</fullName>
    </recommendedName>
</protein>
<keyword evidence="2" id="KW-0472">Membrane</keyword>
<feature type="transmembrane region" description="Helical" evidence="2">
    <location>
        <begin position="130"/>
        <end position="155"/>
    </location>
</feature>
<sequence length="317" mass="35388">MRTMYLAVRFFLLTCIPLNSVLNVSGQECIFECEWETWGSWTACLETCDIWEQKFRTRSPCCPDYILDIDDCIDYCGLYYSDSEDQDDCGCSNGGTLSFPSLACSCKSGFNGTCCEQHDEASKDEDNNPALAIGLSTSGAIIVILGVAVVVFFVIKRERSNADTRAEWPVSYNKENVSFERPEQIMDSPAHSPNTYANKGFETNPSDERRRSNDETRTECPVPCLKGKVSVERTEQENDIPAQSPNTDVNKGCETIKGYETIKGCETKKGCETEKGYETIKGCETKKGCETEKGYETIKGCETKKGCETEKGYETIK</sequence>
<name>A0ABY7GAG9_MYAAR</name>
<dbReference type="PROSITE" id="PS00022">
    <property type="entry name" value="EGF_1"/>
    <property type="match status" value="1"/>
</dbReference>
<feature type="non-terminal residue" evidence="6">
    <location>
        <position position="317"/>
    </location>
</feature>
<keyword evidence="3" id="KW-0732">Signal</keyword>
<proteinExistence type="predicted"/>
<evidence type="ECO:0000259" key="4">
    <source>
        <dbReference type="PROSITE" id="PS00022"/>
    </source>
</evidence>
<dbReference type="PROSITE" id="PS01186">
    <property type="entry name" value="EGF_2"/>
    <property type="match status" value="1"/>
</dbReference>
<evidence type="ECO:0000256" key="2">
    <source>
        <dbReference type="SAM" id="Phobius"/>
    </source>
</evidence>
<feature type="region of interest" description="Disordered" evidence="1">
    <location>
        <begin position="183"/>
        <end position="219"/>
    </location>
</feature>
<organism evidence="6 7">
    <name type="scientific">Mya arenaria</name>
    <name type="common">Soft-shell clam</name>
    <dbReference type="NCBI Taxonomy" id="6604"/>
    <lineage>
        <taxon>Eukaryota</taxon>
        <taxon>Metazoa</taxon>
        <taxon>Spiralia</taxon>
        <taxon>Lophotrochozoa</taxon>
        <taxon>Mollusca</taxon>
        <taxon>Bivalvia</taxon>
        <taxon>Autobranchia</taxon>
        <taxon>Heteroconchia</taxon>
        <taxon>Euheterodonta</taxon>
        <taxon>Imparidentia</taxon>
        <taxon>Neoheterodontei</taxon>
        <taxon>Myida</taxon>
        <taxon>Myoidea</taxon>
        <taxon>Myidae</taxon>
        <taxon>Mya</taxon>
    </lineage>
</organism>
<evidence type="ECO:0000256" key="3">
    <source>
        <dbReference type="SAM" id="SignalP"/>
    </source>
</evidence>
<reference evidence="6" key="1">
    <citation type="submission" date="2022-11" db="EMBL/GenBank/DDBJ databases">
        <title>Centuries of genome instability and evolution in soft-shell clam transmissible cancer (bioRxiv).</title>
        <authorList>
            <person name="Hart S.F.M."/>
            <person name="Yonemitsu M.A."/>
            <person name="Giersch R.M."/>
            <person name="Beal B.F."/>
            <person name="Arriagada G."/>
            <person name="Davis B.W."/>
            <person name="Ostrander E.A."/>
            <person name="Goff S.P."/>
            <person name="Metzger M.J."/>
        </authorList>
    </citation>
    <scope>NUCLEOTIDE SEQUENCE</scope>
    <source>
        <strain evidence="6">MELC-2E11</strain>
        <tissue evidence="6">Siphon/mantle</tissue>
    </source>
</reference>
<evidence type="ECO:0000313" key="6">
    <source>
        <dbReference type="EMBL" id="WAR31125.1"/>
    </source>
</evidence>
<dbReference type="Proteomes" id="UP001164746">
    <property type="component" value="Chromosome 17"/>
</dbReference>
<evidence type="ECO:0000256" key="1">
    <source>
        <dbReference type="SAM" id="MobiDB-lite"/>
    </source>
</evidence>
<keyword evidence="2" id="KW-0812">Transmembrane</keyword>
<gene>
    <name evidence="6" type="ORF">MAR_033667</name>
</gene>
<feature type="chain" id="PRO_5046289784" description="EGF-like domain-containing protein" evidence="3">
    <location>
        <begin position="27"/>
        <end position="317"/>
    </location>
</feature>
<evidence type="ECO:0000313" key="7">
    <source>
        <dbReference type="Proteomes" id="UP001164746"/>
    </source>
</evidence>
<feature type="compositionally biased region" description="Basic and acidic residues" evidence="1">
    <location>
        <begin position="206"/>
        <end position="218"/>
    </location>
</feature>
<feature type="domain" description="EGF-like" evidence="4 5">
    <location>
        <begin position="104"/>
        <end position="115"/>
    </location>
</feature>